<protein>
    <submittedName>
        <fullName evidence="1">Uncharacterized protein</fullName>
    </submittedName>
</protein>
<dbReference type="Proteomes" id="UP001055811">
    <property type="component" value="Linkage Group LG03"/>
</dbReference>
<evidence type="ECO:0000313" key="2">
    <source>
        <dbReference type="Proteomes" id="UP001055811"/>
    </source>
</evidence>
<keyword evidence="2" id="KW-1185">Reference proteome</keyword>
<accession>A0ACB9EY74</accession>
<sequence length="419" mass="48199">MDSDDSNSYDDNEDNWLEEEKEWLMLCGLAIKGIVISHKLKSKKTPCHTSSRTGNIFINEILNGHPRRCYEVFRLHVPVFKMLCLDLATRYGLKATRNICIEESVGIFLMTLAHGCGNRLVQETFNHSGETIHRHFHNVLKVVLKLSVDFIKPNATYNEDVPEHIINNPRYFPMFKDCIGAIDGTHVKASIRENEQAKYIGRKGYTTQNIMAVCDFNMCFTFAWAGWEGTAHDTRIFNEALRRPELNFPHPSGDKYYVVDAGYPNTRGYLSPYKGTNIRYHIPDFRRGKTAAIRAPSGVKETFNYYHSSLRNVIERSFGVWKARWAILKDMHVNYSYETQVNIVLASMAIHNYIRKHGSFDEAFHKAQQESYDPAVDVDTQRCSSNNDANENTSSRRKDGDLYMNAIRDTIARDLSRAK</sequence>
<gene>
    <name evidence="1" type="ORF">L2E82_13789</name>
</gene>
<dbReference type="EMBL" id="CM042011">
    <property type="protein sequence ID" value="KAI3763792.1"/>
    <property type="molecule type" value="Genomic_DNA"/>
</dbReference>
<proteinExistence type="predicted"/>
<comment type="caution">
    <text evidence="1">The sequence shown here is derived from an EMBL/GenBank/DDBJ whole genome shotgun (WGS) entry which is preliminary data.</text>
</comment>
<reference evidence="2" key="1">
    <citation type="journal article" date="2022" name="Mol. Ecol. Resour.">
        <title>The genomes of chicory, endive, great burdock and yacon provide insights into Asteraceae palaeo-polyploidization history and plant inulin production.</title>
        <authorList>
            <person name="Fan W."/>
            <person name="Wang S."/>
            <person name="Wang H."/>
            <person name="Wang A."/>
            <person name="Jiang F."/>
            <person name="Liu H."/>
            <person name="Zhao H."/>
            <person name="Xu D."/>
            <person name="Zhang Y."/>
        </authorList>
    </citation>
    <scope>NUCLEOTIDE SEQUENCE [LARGE SCALE GENOMIC DNA]</scope>
    <source>
        <strain evidence="2">cv. Punajuju</strain>
    </source>
</reference>
<organism evidence="1 2">
    <name type="scientific">Cichorium intybus</name>
    <name type="common">Chicory</name>
    <dbReference type="NCBI Taxonomy" id="13427"/>
    <lineage>
        <taxon>Eukaryota</taxon>
        <taxon>Viridiplantae</taxon>
        <taxon>Streptophyta</taxon>
        <taxon>Embryophyta</taxon>
        <taxon>Tracheophyta</taxon>
        <taxon>Spermatophyta</taxon>
        <taxon>Magnoliopsida</taxon>
        <taxon>eudicotyledons</taxon>
        <taxon>Gunneridae</taxon>
        <taxon>Pentapetalae</taxon>
        <taxon>asterids</taxon>
        <taxon>campanulids</taxon>
        <taxon>Asterales</taxon>
        <taxon>Asteraceae</taxon>
        <taxon>Cichorioideae</taxon>
        <taxon>Cichorieae</taxon>
        <taxon>Cichoriinae</taxon>
        <taxon>Cichorium</taxon>
    </lineage>
</organism>
<evidence type="ECO:0000313" key="1">
    <source>
        <dbReference type="EMBL" id="KAI3763792.1"/>
    </source>
</evidence>
<name>A0ACB9EY74_CICIN</name>
<reference evidence="1 2" key="2">
    <citation type="journal article" date="2022" name="Mol. Ecol. Resour.">
        <title>The genomes of chicory, endive, great burdock and yacon provide insights into Asteraceae paleo-polyploidization history and plant inulin production.</title>
        <authorList>
            <person name="Fan W."/>
            <person name="Wang S."/>
            <person name="Wang H."/>
            <person name="Wang A."/>
            <person name="Jiang F."/>
            <person name="Liu H."/>
            <person name="Zhao H."/>
            <person name="Xu D."/>
            <person name="Zhang Y."/>
        </authorList>
    </citation>
    <scope>NUCLEOTIDE SEQUENCE [LARGE SCALE GENOMIC DNA]</scope>
    <source>
        <strain evidence="2">cv. Punajuju</strain>
        <tissue evidence="1">Leaves</tissue>
    </source>
</reference>